<evidence type="ECO:0000256" key="6">
    <source>
        <dbReference type="ARBA" id="ARBA00022989"/>
    </source>
</evidence>
<dbReference type="GO" id="GO:0022857">
    <property type="term" value="F:transmembrane transporter activity"/>
    <property type="evidence" value="ECO:0007669"/>
    <property type="project" value="InterPro"/>
</dbReference>
<feature type="transmembrane region" description="Helical" evidence="8">
    <location>
        <begin position="325"/>
        <end position="341"/>
    </location>
</feature>
<dbReference type="SUPFAM" id="SSF103473">
    <property type="entry name" value="MFS general substrate transporter"/>
    <property type="match status" value="1"/>
</dbReference>
<keyword evidence="11" id="KW-1185">Reference proteome</keyword>
<feature type="transmembrane region" description="Helical" evidence="8">
    <location>
        <begin position="191"/>
        <end position="210"/>
    </location>
</feature>
<organism evidence="10 11">
    <name type="scientific">Selenobaculum gibii</name>
    <dbReference type="NCBI Taxonomy" id="3054208"/>
    <lineage>
        <taxon>Bacteria</taxon>
        <taxon>Bacillati</taxon>
        <taxon>Bacillota</taxon>
        <taxon>Negativicutes</taxon>
        <taxon>Selenomonadales</taxon>
        <taxon>Selenomonadaceae</taxon>
        <taxon>Selenobaculum</taxon>
    </lineage>
</organism>
<dbReference type="KEGG" id="sgbi:P3F81_00305"/>
<feature type="transmembrane region" description="Helical" evidence="8">
    <location>
        <begin position="97"/>
        <end position="119"/>
    </location>
</feature>
<keyword evidence="5 8" id="KW-0812">Transmembrane</keyword>
<name>A0A9Y2AFQ1_9FIRM</name>
<evidence type="ECO:0000259" key="9">
    <source>
        <dbReference type="PROSITE" id="PS50850"/>
    </source>
</evidence>
<dbReference type="AlphaFoldDB" id="A0A9Y2AFQ1"/>
<dbReference type="InterPro" id="IPR036259">
    <property type="entry name" value="MFS_trans_sf"/>
</dbReference>
<feature type="transmembrane region" description="Helical" evidence="8">
    <location>
        <begin position="353"/>
        <end position="378"/>
    </location>
</feature>
<feature type="transmembrane region" description="Helical" evidence="8">
    <location>
        <begin position="42"/>
        <end position="60"/>
    </location>
</feature>
<dbReference type="EMBL" id="CP120678">
    <property type="protein sequence ID" value="WIW70810.1"/>
    <property type="molecule type" value="Genomic_DNA"/>
</dbReference>
<feature type="transmembrane region" description="Helical" evidence="8">
    <location>
        <begin position="390"/>
        <end position="410"/>
    </location>
</feature>
<dbReference type="Pfam" id="PF07690">
    <property type="entry name" value="MFS_1"/>
    <property type="match status" value="1"/>
</dbReference>
<proteinExistence type="inferred from homology"/>
<protein>
    <submittedName>
        <fullName evidence="10">DHA2 family efflux MFS transporter permease subunit</fullName>
    </submittedName>
</protein>
<feature type="transmembrane region" description="Helical" evidence="8">
    <location>
        <begin position="72"/>
        <end position="91"/>
    </location>
</feature>
<keyword evidence="3" id="KW-0813">Transport</keyword>
<dbReference type="RefSeq" id="WP_309320514.1">
    <property type="nucleotide sequence ID" value="NZ_CP120678.1"/>
</dbReference>
<dbReference type="PRINTS" id="PR01036">
    <property type="entry name" value="TCRTETB"/>
</dbReference>
<dbReference type="CDD" id="cd17321">
    <property type="entry name" value="MFS_MMR_MDR_like"/>
    <property type="match status" value="1"/>
</dbReference>
<dbReference type="Gene3D" id="1.20.1250.20">
    <property type="entry name" value="MFS general substrate transporter like domains"/>
    <property type="match status" value="1"/>
</dbReference>
<evidence type="ECO:0000256" key="3">
    <source>
        <dbReference type="ARBA" id="ARBA00022448"/>
    </source>
</evidence>
<gene>
    <name evidence="10" type="ORF">P3F81_00305</name>
</gene>
<sequence length="516" mass="56288">MEKYLTLLAVCLGTVISAYLSSCINIALPDIMAELNFDSDSIVWVSLGYLLPYGSMLPLTGKLGDKYGAKKMYLIGIICFSIGSVLCGTATGGTSMLIYRVIQGVGGGTLLPNAMTIVAVTFTGAERATALGLWSAMAAIGTAIGPTIGGYLIELFQWRSIFFSVIPFCILGILLAFIFIPKIKATTDTPIDILGGILLFISIAALLIALNQGEKEGWFNSYYINSLLYLFFSVFCLFILVELRTPSPIFDFRLFTSRNFLLANLIAGATFFTMQSTTYLLPFFLKSILNYNSIQAGMMMLPQTVAMVLSAAISGKLSTAFGPRPVTLCGMGAALYAFFLLKDINASFGVYEFFVPLAIYGFGLGLTMSPTTTCAMATLKRNQLGVGSGILNFSKLLNASIGVVIMQVLLTRREIYHAQILTTTLDVSHDSFSLYQLIAALQMQNFFGGNFDVALGSQLWFNGMNILPEKYAGFMQYLNQIIYSQSAILAFQDDFFVLFCCSIVGVFITLFLKNTH</sequence>
<dbReference type="PANTHER" id="PTHR42718">
    <property type="entry name" value="MAJOR FACILITATOR SUPERFAMILY MULTIDRUG TRANSPORTER MFSC"/>
    <property type="match status" value="1"/>
</dbReference>
<dbReference type="Proteomes" id="UP001243623">
    <property type="component" value="Chromosome"/>
</dbReference>
<evidence type="ECO:0000313" key="11">
    <source>
        <dbReference type="Proteomes" id="UP001243623"/>
    </source>
</evidence>
<feature type="domain" description="Major facilitator superfamily (MFS) profile" evidence="9">
    <location>
        <begin position="6"/>
        <end position="516"/>
    </location>
</feature>
<dbReference type="InterPro" id="IPR011701">
    <property type="entry name" value="MFS"/>
</dbReference>
<evidence type="ECO:0000313" key="10">
    <source>
        <dbReference type="EMBL" id="WIW70810.1"/>
    </source>
</evidence>
<comment type="similarity">
    <text evidence="2">Belongs to the major facilitator superfamily. EmrB family.</text>
</comment>
<comment type="subcellular location">
    <subcellularLocation>
        <location evidence="1">Cell membrane</location>
        <topology evidence="1">Multi-pass membrane protein</topology>
    </subcellularLocation>
</comment>
<dbReference type="Gene3D" id="1.20.1720.10">
    <property type="entry name" value="Multidrug resistance protein D"/>
    <property type="match status" value="1"/>
</dbReference>
<evidence type="ECO:0000256" key="1">
    <source>
        <dbReference type="ARBA" id="ARBA00004651"/>
    </source>
</evidence>
<keyword evidence="7 8" id="KW-0472">Membrane</keyword>
<dbReference type="InterPro" id="IPR020846">
    <property type="entry name" value="MFS_dom"/>
</dbReference>
<keyword evidence="4" id="KW-1003">Cell membrane</keyword>
<dbReference type="PROSITE" id="PS50850">
    <property type="entry name" value="MFS"/>
    <property type="match status" value="1"/>
</dbReference>
<evidence type="ECO:0000256" key="8">
    <source>
        <dbReference type="SAM" id="Phobius"/>
    </source>
</evidence>
<keyword evidence="6 8" id="KW-1133">Transmembrane helix</keyword>
<feature type="transmembrane region" description="Helical" evidence="8">
    <location>
        <begin position="261"/>
        <end position="281"/>
    </location>
</feature>
<evidence type="ECO:0000256" key="5">
    <source>
        <dbReference type="ARBA" id="ARBA00022692"/>
    </source>
</evidence>
<evidence type="ECO:0000256" key="7">
    <source>
        <dbReference type="ARBA" id="ARBA00023136"/>
    </source>
</evidence>
<feature type="transmembrane region" description="Helical" evidence="8">
    <location>
        <begin position="222"/>
        <end position="241"/>
    </location>
</feature>
<dbReference type="InterPro" id="IPR004638">
    <property type="entry name" value="EmrB-like"/>
</dbReference>
<dbReference type="PANTHER" id="PTHR42718:SF9">
    <property type="entry name" value="MAJOR FACILITATOR SUPERFAMILY MULTIDRUG TRANSPORTER MFSC"/>
    <property type="match status" value="1"/>
</dbReference>
<dbReference type="GO" id="GO:0005886">
    <property type="term" value="C:plasma membrane"/>
    <property type="evidence" value="ECO:0007669"/>
    <property type="project" value="UniProtKB-SubCell"/>
</dbReference>
<evidence type="ECO:0000256" key="2">
    <source>
        <dbReference type="ARBA" id="ARBA00008537"/>
    </source>
</evidence>
<reference evidence="10" key="1">
    <citation type="submission" date="2023-03" db="EMBL/GenBank/DDBJ databases">
        <title>Selenobaculum gbiensis gen. nov. sp. nov., a new bacterium isolated from the gut microbiota of IBD patient.</title>
        <authorList>
            <person name="Yeo S."/>
            <person name="Park H."/>
            <person name="Huh C.S."/>
        </authorList>
    </citation>
    <scope>NUCLEOTIDE SEQUENCE</scope>
    <source>
        <strain evidence="10">ICN-92133</strain>
    </source>
</reference>
<feature type="transmembrane region" description="Helical" evidence="8">
    <location>
        <begin position="159"/>
        <end position="179"/>
    </location>
</feature>
<feature type="transmembrane region" description="Helical" evidence="8">
    <location>
        <begin position="495"/>
        <end position="512"/>
    </location>
</feature>
<feature type="transmembrane region" description="Helical" evidence="8">
    <location>
        <begin position="131"/>
        <end position="153"/>
    </location>
</feature>
<dbReference type="NCBIfam" id="TIGR00711">
    <property type="entry name" value="efflux_EmrB"/>
    <property type="match status" value="1"/>
</dbReference>
<accession>A0A9Y2AFQ1</accession>
<evidence type="ECO:0000256" key="4">
    <source>
        <dbReference type="ARBA" id="ARBA00022475"/>
    </source>
</evidence>